<dbReference type="Gene3D" id="1.10.10.10">
    <property type="entry name" value="Winged helix-like DNA-binding domain superfamily/Winged helix DNA-binding domain"/>
    <property type="match status" value="1"/>
</dbReference>
<reference evidence="1 2" key="1">
    <citation type="submission" date="2018-12" db="EMBL/GenBank/DDBJ databases">
        <title>The genome sequences of Variovorax guangxiensis DSM 27352.</title>
        <authorList>
            <person name="Gao J."/>
            <person name="Sun J."/>
        </authorList>
    </citation>
    <scope>NUCLEOTIDE SEQUENCE [LARGE SCALE GENOMIC DNA]</scope>
    <source>
        <strain evidence="1 2">DSM 27352</strain>
    </source>
</reference>
<dbReference type="OrthoDB" id="9812210at2"/>
<evidence type="ECO:0000313" key="1">
    <source>
        <dbReference type="EMBL" id="RUR65626.1"/>
    </source>
</evidence>
<accession>A0A3S0ZBE1</accession>
<dbReference type="RefSeq" id="WP_126018485.1">
    <property type="nucleotide sequence ID" value="NZ_RXFT01000001.1"/>
</dbReference>
<protein>
    <submittedName>
        <fullName evidence="1">Helix-turn-helix domain-containing protein</fullName>
    </submittedName>
</protein>
<dbReference type="SUPFAM" id="SSF48452">
    <property type="entry name" value="TPR-like"/>
    <property type="match status" value="1"/>
</dbReference>
<sequence length="406" mass="42823">MDSLIAASARALAAGDALGALKRVALRDDPPALALRGIAMAQLGEHPRARELLRRAARGFGAHEELSRARCIVAEAEVALAMRDLGGSTRSLAHAATALESHEDHANAVQARLIAARRLLLLGRLEDAEAALAHLNTRGLPPSLTAVAELATTELSLRSLRITPAQASLARAHEAAVRARVPALLAEVAEAQAAFERPAARQVGSGGEQPLRLGEVAALLASDTLVVDACRRGLGAGDAWRPLARRPVLFSLARSLAEAWPGDVDREALIESAFRTRHPDETHRARLRVEIGRLRALVKAMASIEATPRGFVLRPQGERGVAVLAPPIDGEQASLAALLSDGAAWSTSALALALGASQRTVQRALVELEAQGRVRSIGKARSQKWLAPPLAGFTTILLLPAALPIE</sequence>
<proteinExistence type="predicted"/>
<comment type="caution">
    <text evidence="1">The sequence shown here is derived from an EMBL/GenBank/DDBJ whole genome shotgun (WGS) entry which is preliminary data.</text>
</comment>
<dbReference type="EMBL" id="RXFT01000001">
    <property type="protein sequence ID" value="RUR65626.1"/>
    <property type="molecule type" value="Genomic_DNA"/>
</dbReference>
<evidence type="ECO:0000313" key="2">
    <source>
        <dbReference type="Proteomes" id="UP000281118"/>
    </source>
</evidence>
<gene>
    <name evidence="1" type="ORF">EJP67_00990</name>
</gene>
<dbReference type="InterPro" id="IPR011990">
    <property type="entry name" value="TPR-like_helical_dom_sf"/>
</dbReference>
<dbReference type="AlphaFoldDB" id="A0A3S0ZBE1"/>
<dbReference type="Proteomes" id="UP000281118">
    <property type="component" value="Unassembled WGS sequence"/>
</dbReference>
<dbReference type="InterPro" id="IPR036390">
    <property type="entry name" value="WH_DNA-bd_sf"/>
</dbReference>
<dbReference type="InterPro" id="IPR036388">
    <property type="entry name" value="WH-like_DNA-bd_sf"/>
</dbReference>
<dbReference type="SUPFAM" id="SSF46785">
    <property type="entry name" value="Winged helix' DNA-binding domain"/>
    <property type="match status" value="1"/>
</dbReference>
<organism evidence="1 2">
    <name type="scientific">Variovorax guangxiensis</name>
    <dbReference type="NCBI Taxonomy" id="1775474"/>
    <lineage>
        <taxon>Bacteria</taxon>
        <taxon>Pseudomonadati</taxon>
        <taxon>Pseudomonadota</taxon>
        <taxon>Betaproteobacteria</taxon>
        <taxon>Burkholderiales</taxon>
        <taxon>Comamonadaceae</taxon>
        <taxon>Variovorax</taxon>
    </lineage>
</organism>
<name>A0A3S0ZBE1_9BURK</name>